<dbReference type="EMBL" id="BARU01011894">
    <property type="protein sequence ID" value="GAH34481.1"/>
    <property type="molecule type" value="Genomic_DNA"/>
</dbReference>
<feature type="domain" description="Methylene-tetrahydromethanopterin dehydrogenase N-terminal" evidence="1">
    <location>
        <begin position="164"/>
        <end position="241"/>
    </location>
</feature>
<gene>
    <name evidence="2" type="ORF">S03H2_22169</name>
</gene>
<sequence length="257" mass="29711">LNVVSAPLMDKKGFMKKITEEIESYKKMGRVHYNDPNFQQLIIWKQLLKDDFKAQEDEIRYKVREAWMMMTILELAKKQEKNQLKAFFITDKRHFDGISFLAKELDIRIEIINLKKVAKYPDEETSINDLLNRSILEIMPIKVIKKEKEERILYFFDTDEYCSPFDTNMGYDAGFDIVIPYSRMKADSVSRLVQDAMFSRKAGASSVYFVGGSDVIESEKIAEEVLKTIIPPFESPVIIDPRGSHTTASAIVAKTLE</sequence>
<dbReference type="Gene3D" id="3.40.50.10280">
    <property type="entry name" value="Methylene-tetrahydromethanopterin dehydrogenase, N-terminal domain"/>
    <property type="match status" value="1"/>
</dbReference>
<reference evidence="2" key="1">
    <citation type="journal article" date="2014" name="Front. Microbiol.">
        <title>High frequency of phylogenetically diverse reductive dehalogenase-homologous genes in deep subseafloor sedimentary metagenomes.</title>
        <authorList>
            <person name="Kawai M."/>
            <person name="Futagami T."/>
            <person name="Toyoda A."/>
            <person name="Takaki Y."/>
            <person name="Nishi S."/>
            <person name="Hori S."/>
            <person name="Arai W."/>
            <person name="Tsubouchi T."/>
            <person name="Morono Y."/>
            <person name="Uchiyama I."/>
            <person name="Ito T."/>
            <person name="Fujiyama A."/>
            <person name="Inagaki F."/>
            <person name="Takami H."/>
        </authorList>
    </citation>
    <scope>NUCLEOTIDE SEQUENCE</scope>
    <source>
        <strain evidence="2">Expedition CK06-06</strain>
    </source>
</reference>
<proteinExistence type="predicted"/>
<dbReference type="AlphaFoldDB" id="X1EMB7"/>
<dbReference type="InterPro" id="IPR046346">
    <property type="entry name" value="Aminoacid_DH-like_N_sf"/>
</dbReference>
<feature type="non-terminal residue" evidence="2">
    <location>
        <position position="1"/>
    </location>
</feature>
<accession>X1EMB7</accession>
<comment type="caution">
    <text evidence="2">The sequence shown here is derived from an EMBL/GenBank/DDBJ whole genome shotgun (WGS) entry which is preliminary data.</text>
</comment>
<protein>
    <recommendedName>
        <fullName evidence="1">Methylene-tetrahydromethanopterin dehydrogenase N-terminal domain-containing protein</fullName>
    </recommendedName>
</protein>
<evidence type="ECO:0000313" key="2">
    <source>
        <dbReference type="EMBL" id="GAH34481.1"/>
    </source>
</evidence>
<dbReference type="InterPro" id="IPR037089">
    <property type="entry name" value="Methyl-teptahyd_DH_N_sf"/>
</dbReference>
<name>X1EMB7_9ZZZZ</name>
<dbReference type="SUPFAM" id="SSF53223">
    <property type="entry name" value="Aminoacid dehydrogenase-like, N-terminal domain"/>
    <property type="match status" value="1"/>
</dbReference>
<organism evidence="2">
    <name type="scientific">marine sediment metagenome</name>
    <dbReference type="NCBI Taxonomy" id="412755"/>
    <lineage>
        <taxon>unclassified sequences</taxon>
        <taxon>metagenomes</taxon>
        <taxon>ecological metagenomes</taxon>
    </lineage>
</organism>
<feature type="non-terminal residue" evidence="2">
    <location>
        <position position="257"/>
    </location>
</feature>
<dbReference type="Pfam" id="PF09176">
    <property type="entry name" value="Mpt_N"/>
    <property type="match status" value="1"/>
</dbReference>
<dbReference type="InterPro" id="IPR015259">
    <property type="entry name" value="Methyl-teptahyd_DH_N"/>
</dbReference>
<evidence type="ECO:0000259" key="1">
    <source>
        <dbReference type="Pfam" id="PF09176"/>
    </source>
</evidence>